<evidence type="ECO:0000259" key="5">
    <source>
        <dbReference type="Pfam" id="PF13817"/>
    </source>
</evidence>
<dbReference type="Pfam" id="PF03050">
    <property type="entry name" value="DDE_Tnp_IS66"/>
    <property type="match status" value="1"/>
</dbReference>
<evidence type="ECO:0000313" key="7">
    <source>
        <dbReference type="Proteomes" id="UP000241885"/>
    </source>
</evidence>
<dbReference type="InterPro" id="IPR052344">
    <property type="entry name" value="Transposase-related"/>
</dbReference>
<feature type="domain" description="Transposase IS66 central" evidence="2">
    <location>
        <begin position="205"/>
        <end position="486"/>
    </location>
</feature>
<feature type="region of interest" description="Disordered" evidence="1">
    <location>
        <begin position="109"/>
        <end position="128"/>
    </location>
</feature>
<evidence type="ECO:0000259" key="2">
    <source>
        <dbReference type="Pfam" id="PF03050"/>
    </source>
</evidence>
<dbReference type="NCBIfam" id="NF033517">
    <property type="entry name" value="transpos_IS66"/>
    <property type="match status" value="1"/>
</dbReference>
<dbReference type="InterPro" id="IPR004291">
    <property type="entry name" value="Transposase_IS66_central"/>
</dbReference>
<organism evidence="6 7">
    <name type="scientific">Thauera aromatica K172</name>
    <dbReference type="NCBI Taxonomy" id="44139"/>
    <lineage>
        <taxon>Bacteria</taxon>
        <taxon>Pseudomonadati</taxon>
        <taxon>Pseudomonadota</taxon>
        <taxon>Betaproteobacteria</taxon>
        <taxon>Rhodocyclales</taxon>
        <taxon>Zoogloeaceae</taxon>
        <taxon>Thauera</taxon>
    </lineage>
</organism>
<proteinExistence type="predicted"/>
<reference evidence="6 7" key="1">
    <citation type="submission" date="2018-03" db="EMBL/GenBank/DDBJ databases">
        <title>Complete genome sequence of Thauera aromatica, a model organism for studying aromatic compound degradation under denitrifying conditions.</title>
        <authorList>
            <person name="Lo H.-Y."/>
            <person name="Goris T."/>
            <person name="Boll M."/>
            <person name="Mueller J.A."/>
        </authorList>
    </citation>
    <scope>NUCLEOTIDE SEQUENCE [LARGE SCALE GENOMIC DNA]</scope>
    <source>
        <strain evidence="6 7">K172</strain>
    </source>
</reference>
<dbReference type="Pfam" id="PF13817">
    <property type="entry name" value="DDE_Tnp_IS66_C"/>
    <property type="match status" value="1"/>
</dbReference>
<dbReference type="InterPro" id="IPR039552">
    <property type="entry name" value="IS66_C"/>
</dbReference>
<evidence type="ECO:0000259" key="3">
    <source>
        <dbReference type="Pfam" id="PF13005"/>
    </source>
</evidence>
<dbReference type="KEGG" id="tak:Tharo_0315"/>
<evidence type="ECO:0000313" key="6">
    <source>
        <dbReference type="EMBL" id="AVR87266.1"/>
    </source>
</evidence>
<evidence type="ECO:0000256" key="1">
    <source>
        <dbReference type="SAM" id="MobiDB-lite"/>
    </source>
</evidence>
<dbReference type="Pfam" id="PF13005">
    <property type="entry name" value="zf-IS66"/>
    <property type="match status" value="1"/>
</dbReference>
<gene>
    <name evidence="6" type="ORF">Tharo_0315</name>
</gene>
<dbReference type="InterPro" id="IPR024474">
    <property type="entry name" value="Znf_dom_IS66"/>
</dbReference>
<keyword evidence="7" id="KW-1185">Reference proteome</keyword>
<evidence type="ECO:0000259" key="4">
    <source>
        <dbReference type="Pfam" id="PF13007"/>
    </source>
</evidence>
<sequence length="538" mass="59078">MLGCSAFIGYNSGMDFAAELTAFDLPPELAQQVQKWVAQAADVARLEAELKASKLKIEALVFEIATLKRLRFGTSSETLPADMQDLFDETLAADLAACEARLEALREAQASEAEAPPAAPPKRARAGRPPLPAHLERVEHRHEPESCTCGTCGQDLVKIGEDVCEQLDIIPAKFFVHRHIRPQYACRRCETVSAAPVPAAIIDGGVAAARLLAWVTVSKFVDHLPLYRLESIAARSGVPLARSTLAEWVGRIGVALAPLCDRLIELLLEGTVLHADETPVAQLDPGRGKTKRAYLWAYRSNTLGADPPIIIFDYQPGRGGQYPQAFLKGWKGMLMVDDYAGYKALLGGDIGELACLAHARRKYFDLHQASKSPVAAEALRRIGELYALEEQARELSIEARAELRAQYARPRLEAMYLWLVQTRKTVADGAALARAIDYSLKRWPALARYASRGDWPIDNNPVENAIRPIALGKKNWMFAGSEAAGNRAAVIQSLLATARANGFEPLTWLSDTLEKLPAWPNSRIDELLPIRKQQPAQA</sequence>
<dbReference type="InterPro" id="IPR024463">
    <property type="entry name" value="Transposase_TnpC_homeodom"/>
</dbReference>
<feature type="domain" description="Transposase TnpC homeodomain" evidence="4">
    <location>
        <begin position="60"/>
        <end position="139"/>
    </location>
</feature>
<feature type="domain" description="Transposase IS66 C-terminal" evidence="5">
    <location>
        <begin position="493"/>
        <end position="529"/>
    </location>
</feature>
<dbReference type="Pfam" id="PF13007">
    <property type="entry name" value="LZ_Tnp_IS66"/>
    <property type="match status" value="1"/>
</dbReference>
<dbReference type="AlphaFoldDB" id="A0A2R4BIW6"/>
<dbReference type="Proteomes" id="UP000241885">
    <property type="component" value="Chromosome"/>
</dbReference>
<protein>
    <submittedName>
        <fullName evidence="6">Mobile element protein</fullName>
    </submittedName>
</protein>
<accession>A0A2R4BIW6</accession>
<dbReference type="EMBL" id="CP028339">
    <property type="protein sequence ID" value="AVR87266.1"/>
    <property type="molecule type" value="Genomic_DNA"/>
</dbReference>
<dbReference type="PANTHER" id="PTHR33678:SF1">
    <property type="entry name" value="BLL1576 PROTEIN"/>
    <property type="match status" value="1"/>
</dbReference>
<name>A0A2R4BIW6_THAAR</name>
<dbReference type="PANTHER" id="PTHR33678">
    <property type="entry name" value="BLL1576 PROTEIN"/>
    <property type="match status" value="1"/>
</dbReference>
<feature type="domain" description="Transposase IS66 zinc-finger binding" evidence="3">
    <location>
        <begin position="147"/>
        <end position="190"/>
    </location>
</feature>